<name>A0A0L8MST1_STRVG</name>
<dbReference type="AlphaFoldDB" id="A0A0L8MST1"/>
<proteinExistence type="predicted"/>
<accession>A0A0L8MST1</accession>
<evidence type="ECO:0000313" key="2">
    <source>
        <dbReference type="EMBL" id="KOG53452.1"/>
    </source>
</evidence>
<sequence length="79" mass="8259">MEVFQCLWRASVVSAGMNKLRLILGSAALAAGTLTVTALPAQADGLPQIGSLANLNRATQPLQPVLNLVAPITRLLPLK</sequence>
<keyword evidence="1" id="KW-0732">Signal</keyword>
<organism evidence="2 3">
    <name type="scientific">Streptomyces virginiae</name>
    <name type="common">Streptomyces cinnamonensis</name>
    <dbReference type="NCBI Taxonomy" id="1961"/>
    <lineage>
        <taxon>Bacteria</taxon>
        <taxon>Bacillati</taxon>
        <taxon>Actinomycetota</taxon>
        <taxon>Actinomycetes</taxon>
        <taxon>Kitasatosporales</taxon>
        <taxon>Streptomycetaceae</taxon>
        <taxon>Streptomyces</taxon>
    </lineage>
</organism>
<comment type="caution">
    <text evidence="2">The sequence shown here is derived from an EMBL/GenBank/DDBJ whole genome shotgun (WGS) entry which is preliminary data.</text>
</comment>
<gene>
    <name evidence="2" type="ORF">ADK75_14855</name>
</gene>
<dbReference type="Proteomes" id="UP000037084">
    <property type="component" value="Unassembled WGS sequence"/>
</dbReference>
<dbReference type="EMBL" id="LGUV01000162">
    <property type="protein sequence ID" value="KOG53452.1"/>
    <property type="molecule type" value="Genomic_DNA"/>
</dbReference>
<protein>
    <submittedName>
        <fullName evidence="2">Uncharacterized protein</fullName>
    </submittedName>
</protein>
<evidence type="ECO:0000313" key="3">
    <source>
        <dbReference type="Proteomes" id="UP000037084"/>
    </source>
</evidence>
<feature type="signal peptide" evidence="1">
    <location>
        <begin position="1"/>
        <end position="43"/>
    </location>
</feature>
<feature type="chain" id="PRO_5005587740" evidence="1">
    <location>
        <begin position="44"/>
        <end position="79"/>
    </location>
</feature>
<reference evidence="3" key="1">
    <citation type="submission" date="2015-07" db="EMBL/GenBank/DDBJ databases">
        <authorList>
            <consortium name="Consortium for Microbial Forensics and Genomics (microFORGE)"/>
            <person name="Knight B.M."/>
            <person name="Roberts D.P."/>
            <person name="Lin D."/>
            <person name="Hari K."/>
            <person name="Fletcher J."/>
            <person name="Melcher U."/>
            <person name="Blagden T."/>
            <person name="Winegar R.A."/>
        </authorList>
    </citation>
    <scope>NUCLEOTIDE SEQUENCE [LARGE SCALE GENOMIC DNA]</scope>
    <source>
        <strain evidence="3">NRRL B-1447</strain>
    </source>
</reference>
<evidence type="ECO:0000256" key="1">
    <source>
        <dbReference type="SAM" id="SignalP"/>
    </source>
</evidence>
<dbReference type="PATRIC" id="fig|1961.12.peg.3424"/>